<keyword evidence="3" id="KW-1185">Reference proteome</keyword>
<sequence>MGALTQGSPATITPLCVCTRIRPSGRKCHLPPQQPLVLCTGSTCISANTAMLLLLLTIYTSPQPAAQSECQFDSALCCAFPGLQVMELHQGLGGFCSRRPLSSPSTTIQHTNRETAAPPCGPSSATPDSDTAGGGGGQRARPDPS</sequence>
<dbReference type="AlphaFoldDB" id="A0A9N7USN4"/>
<gene>
    <name evidence="2" type="ORF">PLEPLA_LOCUS23631</name>
</gene>
<dbReference type="Proteomes" id="UP001153269">
    <property type="component" value="Unassembled WGS sequence"/>
</dbReference>
<comment type="caution">
    <text evidence="2">The sequence shown here is derived from an EMBL/GenBank/DDBJ whole genome shotgun (WGS) entry which is preliminary data.</text>
</comment>
<feature type="region of interest" description="Disordered" evidence="1">
    <location>
        <begin position="103"/>
        <end position="145"/>
    </location>
</feature>
<evidence type="ECO:0000313" key="2">
    <source>
        <dbReference type="EMBL" id="CAB1435570.1"/>
    </source>
</evidence>
<proteinExistence type="predicted"/>
<reference evidence="2" key="1">
    <citation type="submission" date="2020-03" db="EMBL/GenBank/DDBJ databases">
        <authorList>
            <person name="Weist P."/>
        </authorList>
    </citation>
    <scope>NUCLEOTIDE SEQUENCE</scope>
</reference>
<dbReference type="EMBL" id="CADEAL010001780">
    <property type="protein sequence ID" value="CAB1435570.1"/>
    <property type="molecule type" value="Genomic_DNA"/>
</dbReference>
<accession>A0A9N7USN4</accession>
<protein>
    <submittedName>
        <fullName evidence="2">Uncharacterized protein</fullName>
    </submittedName>
</protein>
<organism evidence="2 3">
    <name type="scientific">Pleuronectes platessa</name>
    <name type="common">European plaice</name>
    <dbReference type="NCBI Taxonomy" id="8262"/>
    <lineage>
        <taxon>Eukaryota</taxon>
        <taxon>Metazoa</taxon>
        <taxon>Chordata</taxon>
        <taxon>Craniata</taxon>
        <taxon>Vertebrata</taxon>
        <taxon>Euteleostomi</taxon>
        <taxon>Actinopterygii</taxon>
        <taxon>Neopterygii</taxon>
        <taxon>Teleostei</taxon>
        <taxon>Neoteleostei</taxon>
        <taxon>Acanthomorphata</taxon>
        <taxon>Carangaria</taxon>
        <taxon>Pleuronectiformes</taxon>
        <taxon>Pleuronectoidei</taxon>
        <taxon>Pleuronectidae</taxon>
        <taxon>Pleuronectes</taxon>
    </lineage>
</organism>
<name>A0A9N7USN4_PLEPL</name>
<evidence type="ECO:0000256" key="1">
    <source>
        <dbReference type="SAM" id="MobiDB-lite"/>
    </source>
</evidence>
<evidence type="ECO:0000313" key="3">
    <source>
        <dbReference type="Proteomes" id="UP001153269"/>
    </source>
</evidence>